<name>A0ABS5UTI0_9BIFI</name>
<keyword evidence="3 5" id="KW-0819">tRNA processing</keyword>
<evidence type="ECO:0000313" key="9">
    <source>
        <dbReference type="EMBL" id="MBT1173818.1"/>
    </source>
</evidence>
<dbReference type="EMBL" id="JAFEJS010000016">
    <property type="protein sequence ID" value="MBT1173818.1"/>
    <property type="molecule type" value="Genomic_DNA"/>
</dbReference>
<evidence type="ECO:0000259" key="6">
    <source>
        <dbReference type="Pfam" id="PF01509"/>
    </source>
</evidence>
<dbReference type="Pfam" id="PF09142">
    <property type="entry name" value="TruB_C"/>
    <property type="match status" value="1"/>
</dbReference>
<reference evidence="9 10" key="1">
    <citation type="journal article" date="2021" name="Environ. Microbiol.">
        <title>Genetic insights into the dark matter of the mammalian gut microbiota through targeted genome reconstruction.</title>
        <authorList>
            <person name="Lugli G.A."/>
            <person name="Alessandri G."/>
            <person name="Milani C."/>
            <person name="Viappiani A."/>
            <person name="Fontana F."/>
            <person name="Tarracchini C."/>
            <person name="Mancabelli L."/>
            <person name="Argentini C."/>
            <person name="Ruiz L."/>
            <person name="Margolles A."/>
            <person name="van Sinderen D."/>
            <person name="Turroni F."/>
            <person name="Ventura M."/>
        </authorList>
    </citation>
    <scope>NUCLEOTIDE SEQUENCE [LARGE SCALE GENOMIC DNA]</scope>
    <source>
        <strain evidence="9 10">MA2</strain>
    </source>
</reference>
<dbReference type="InterPro" id="IPR002501">
    <property type="entry name" value="PsdUridine_synth_N"/>
</dbReference>
<evidence type="ECO:0000256" key="3">
    <source>
        <dbReference type="ARBA" id="ARBA00022694"/>
    </source>
</evidence>
<dbReference type="InterPro" id="IPR020103">
    <property type="entry name" value="PsdUridine_synth_cat_dom_sf"/>
</dbReference>
<evidence type="ECO:0000256" key="1">
    <source>
        <dbReference type="ARBA" id="ARBA00000385"/>
    </source>
</evidence>
<dbReference type="Pfam" id="PF01509">
    <property type="entry name" value="TruB_N"/>
    <property type="match status" value="1"/>
</dbReference>
<protein>
    <recommendedName>
        <fullName evidence="5">tRNA pseudouridine synthase B</fullName>
        <ecNumber evidence="5">5.4.99.25</ecNumber>
    </recommendedName>
    <alternativeName>
        <fullName evidence="5">tRNA pseudouridine(55) synthase</fullName>
        <shortName evidence="5">Psi55 synthase</shortName>
    </alternativeName>
    <alternativeName>
        <fullName evidence="5">tRNA pseudouridylate synthase</fullName>
    </alternativeName>
    <alternativeName>
        <fullName evidence="5">tRNA-uridine isomerase</fullName>
    </alternativeName>
</protein>
<keyword evidence="4 5" id="KW-0413">Isomerase</keyword>
<feature type="domain" description="tRNA pseudouridylate synthase B C-terminal" evidence="8">
    <location>
        <begin position="210"/>
        <end position="241"/>
    </location>
</feature>
<dbReference type="PANTHER" id="PTHR13767:SF2">
    <property type="entry name" value="PSEUDOURIDYLATE SYNTHASE TRUB1"/>
    <property type="match status" value="1"/>
</dbReference>
<evidence type="ECO:0000256" key="5">
    <source>
        <dbReference type="HAMAP-Rule" id="MF_01080"/>
    </source>
</evidence>
<dbReference type="GO" id="GO:0160148">
    <property type="term" value="F:tRNA pseudouridine(55) synthase activity"/>
    <property type="evidence" value="ECO:0007669"/>
    <property type="project" value="UniProtKB-EC"/>
</dbReference>
<feature type="domain" description="Pseudouridine synthase II N-terminal" evidence="6">
    <location>
        <begin position="25"/>
        <end position="167"/>
    </location>
</feature>
<sequence length="390" mass="41149">MSDGLLIVDKPRGVTSFDAVAAVRGALRTKKVGHAGTLDPMATGMLVIGFGRATRLLQYIVEHDKTYEATIRLGAGTTTDDAEGEMLVDPVAADRLRAADADSWHAAIASTIAERFLGDIEQVPNAFSAIKIDGRRAYDLAREGRDVDLKARPVHVAEFAVLDVRPGRTDAGTAGSPLIASPARGGETEATIPVIDVDVRVTCSSGTYIRALARDLGAALGVGGHLTRLRRTRVGRFALSDDASGLAATVALPTDRGAADAEAPDATIRAVTAHTESKTFINREGETVTRGKCVLDTPEGLSGEERAAWLVARSVPMGEAARGAMPAIDIDADEARELRFGRRIERALDKGVQTAAIVPAHADGFPDDVVAIVERANAHQAKPVVVFPKD</sequence>
<evidence type="ECO:0000256" key="4">
    <source>
        <dbReference type="ARBA" id="ARBA00023235"/>
    </source>
</evidence>
<dbReference type="InterPro" id="IPR032819">
    <property type="entry name" value="TruB_C"/>
</dbReference>
<evidence type="ECO:0000256" key="2">
    <source>
        <dbReference type="ARBA" id="ARBA00005642"/>
    </source>
</evidence>
<gene>
    <name evidence="5 9" type="primary">truB</name>
    <name evidence="9" type="ORF">JS528_10835</name>
</gene>
<dbReference type="CDD" id="cd02573">
    <property type="entry name" value="PseudoU_synth_EcTruB"/>
    <property type="match status" value="1"/>
</dbReference>
<dbReference type="NCBIfam" id="TIGR00431">
    <property type="entry name" value="TruB"/>
    <property type="match status" value="1"/>
</dbReference>
<accession>A0ABS5UTI0</accession>
<dbReference type="Proteomes" id="UP000773064">
    <property type="component" value="Unassembled WGS sequence"/>
</dbReference>
<evidence type="ECO:0000313" key="10">
    <source>
        <dbReference type="Proteomes" id="UP000773064"/>
    </source>
</evidence>
<dbReference type="Gene3D" id="2.30.130.10">
    <property type="entry name" value="PUA domain"/>
    <property type="match status" value="1"/>
</dbReference>
<dbReference type="InterPro" id="IPR036974">
    <property type="entry name" value="PUA_sf"/>
</dbReference>
<dbReference type="InterPro" id="IPR014780">
    <property type="entry name" value="tRNA_psdUridine_synth_TruB"/>
</dbReference>
<dbReference type="Pfam" id="PF16198">
    <property type="entry name" value="TruB_C_2"/>
    <property type="match status" value="1"/>
</dbReference>
<comment type="catalytic activity">
    <reaction evidence="1 5">
        <text>uridine(55) in tRNA = pseudouridine(55) in tRNA</text>
        <dbReference type="Rhea" id="RHEA:42532"/>
        <dbReference type="Rhea" id="RHEA-COMP:10101"/>
        <dbReference type="Rhea" id="RHEA-COMP:10102"/>
        <dbReference type="ChEBI" id="CHEBI:65314"/>
        <dbReference type="ChEBI" id="CHEBI:65315"/>
        <dbReference type="EC" id="5.4.99.25"/>
    </reaction>
</comment>
<proteinExistence type="inferred from homology"/>
<organism evidence="9 10">
    <name type="scientific">Bifidobacterium santillanense</name>
    <dbReference type="NCBI Taxonomy" id="2809028"/>
    <lineage>
        <taxon>Bacteria</taxon>
        <taxon>Bacillati</taxon>
        <taxon>Actinomycetota</taxon>
        <taxon>Actinomycetes</taxon>
        <taxon>Bifidobacteriales</taxon>
        <taxon>Bifidobacteriaceae</taxon>
        <taxon>Bifidobacterium</taxon>
    </lineage>
</organism>
<dbReference type="HAMAP" id="MF_01080">
    <property type="entry name" value="TruB_bact"/>
    <property type="match status" value="1"/>
</dbReference>
<evidence type="ECO:0000259" key="8">
    <source>
        <dbReference type="Pfam" id="PF16198"/>
    </source>
</evidence>
<keyword evidence="10" id="KW-1185">Reference proteome</keyword>
<feature type="active site" description="Nucleophile" evidence="5">
    <location>
        <position position="39"/>
    </location>
</feature>
<dbReference type="EC" id="5.4.99.25" evidence="5"/>
<dbReference type="PANTHER" id="PTHR13767">
    <property type="entry name" value="TRNA-PSEUDOURIDINE SYNTHASE"/>
    <property type="match status" value="1"/>
</dbReference>
<dbReference type="RefSeq" id="WP_214359055.1">
    <property type="nucleotide sequence ID" value="NZ_JAFEJS010000016.1"/>
</dbReference>
<comment type="function">
    <text evidence="5">Responsible for synthesis of pseudouridine from uracil-55 in the psi GC loop of transfer RNAs.</text>
</comment>
<dbReference type="Gene3D" id="3.30.2350.10">
    <property type="entry name" value="Pseudouridine synthase"/>
    <property type="match status" value="1"/>
</dbReference>
<comment type="caution">
    <text evidence="9">The sequence shown here is derived from an EMBL/GenBank/DDBJ whole genome shotgun (WGS) entry which is preliminary data.</text>
</comment>
<comment type="similarity">
    <text evidence="2 5">Belongs to the pseudouridine synthase TruB family. Type 1 subfamily.</text>
</comment>
<dbReference type="InterPro" id="IPR015225">
    <property type="entry name" value="tRNA_psdUridine_synth_fam2_C"/>
</dbReference>
<dbReference type="SUPFAM" id="SSF55120">
    <property type="entry name" value="Pseudouridine synthase"/>
    <property type="match status" value="1"/>
</dbReference>
<feature type="domain" description="tRNA pseudouridine synthase II TruB subfamily 2 C-terminal" evidence="7">
    <location>
        <begin position="325"/>
        <end position="388"/>
    </location>
</feature>
<evidence type="ECO:0000259" key="7">
    <source>
        <dbReference type="Pfam" id="PF09142"/>
    </source>
</evidence>